<gene>
    <name evidence="1" type="primary">AlNc14C43G3557</name>
    <name evidence="1" type="ORF">ALNC14_041260</name>
</gene>
<sequence>MRHGICRQARSFVFEQREMFFYIQNSRREIAICAERLGVLRRYTTTLKVIVTFTIVADNGRLASLEASGFGLVTGTRSIP</sequence>
<dbReference type="HOGENOM" id="CLU_2594779_0_0_1"/>
<reference evidence="1" key="1">
    <citation type="journal article" date="2011" name="PLoS Biol.">
        <title>Gene gain and loss during evolution of obligate parasitism in the white rust pathogen of Arabidopsis thaliana.</title>
        <authorList>
            <person name="Kemen E."/>
            <person name="Gardiner A."/>
            <person name="Schultz-Larsen T."/>
            <person name="Kemen A.C."/>
            <person name="Balmuth A.L."/>
            <person name="Robert-Seilaniantz A."/>
            <person name="Bailey K."/>
            <person name="Holub E."/>
            <person name="Studholme D.J."/>
            <person name="Maclean D."/>
            <person name="Jones J.D."/>
        </authorList>
    </citation>
    <scope>NUCLEOTIDE SEQUENCE</scope>
</reference>
<dbReference type="AlphaFoldDB" id="F0WA13"/>
<organism evidence="1">
    <name type="scientific">Albugo laibachii Nc14</name>
    <dbReference type="NCBI Taxonomy" id="890382"/>
    <lineage>
        <taxon>Eukaryota</taxon>
        <taxon>Sar</taxon>
        <taxon>Stramenopiles</taxon>
        <taxon>Oomycota</taxon>
        <taxon>Peronosporomycetes</taxon>
        <taxon>Albuginales</taxon>
        <taxon>Albuginaceae</taxon>
        <taxon>Albugo</taxon>
    </lineage>
</organism>
<proteinExistence type="predicted"/>
<evidence type="ECO:0000313" key="1">
    <source>
        <dbReference type="EMBL" id="CCA17983.1"/>
    </source>
</evidence>
<reference evidence="1" key="2">
    <citation type="submission" date="2011-02" db="EMBL/GenBank/DDBJ databases">
        <authorList>
            <person name="MacLean D."/>
        </authorList>
    </citation>
    <scope>NUCLEOTIDE SEQUENCE</scope>
</reference>
<protein>
    <submittedName>
        <fullName evidence="1">AlNc14C43G3557 protein</fullName>
    </submittedName>
</protein>
<dbReference type="EMBL" id="FR824088">
    <property type="protein sequence ID" value="CCA17983.1"/>
    <property type="molecule type" value="Genomic_DNA"/>
</dbReference>
<accession>F0WA13</accession>
<name>F0WA13_9STRA</name>